<keyword evidence="3" id="KW-1185">Reference proteome</keyword>
<feature type="transmembrane region" description="Helical" evidence="1">
    <location>
        <begin position="1148"/>
        <end position="1169"/>
    </location>
</feature>
<feature type="transmembrane region" description="Helical" evidence="1">
    <location>
        <begin position="140"/>
        <end position="159"/>
    </location>
</feature>
<evidence type="ECO:0000313" key="3">
    <source>
        <dbReference type="Proteomes" id="UP001497744"/>
    </source>
</evidence>
<keyword evidence="1" id="KW-0812">Transmembrane</keyword>
<evidence type="ECO:0000256" key="1">
    <source>
        <dbReference type="SAM" id="Phobius"/>
    </source>
</evidence>
<feature type="transmembrane region" description="Helical" evidence="1">
    <location>
        <begin position="1118"/>
        <end position="1141"/>
    </location>
</feature>
<feature type="transmembrane region" description="Helical" evidence="1">
    <location>
        <begin position="106"/>
        <end position="128"/>
    </location>
</feature>
<sequence>MSVHVLRFRPRSPGRFRGGAPSVAALHSGFLRFGLFAAVNGLPQLEFGSFHGRRIASSDGINPEGYRRPVPDDAFVRWQSSEVEYLSLSIGGTTSFLANYEGWGSLLLTSLGWAITPFCGILTSFLVLKSSLTESATHATGQILAFVVVSVIALVIVLVQQRVSVSPTACDVDLLKALLCNGSRARSEYLSANDNTDGYKKATEENTHPTAYARLLRDTQPWALLPKGYWTKWSDADYEDNKLVLQCLGMYITLIDAQPAPKPEDDIDAVDCLPGDYPTIQERYQRLLDVKSNLQWVLTGFIYRNGELYKSFDGKFQDVSAKSPHSCHFNSLMSKWKNCASCEVESSTYSCESCIYGNRKLLHSSMQFMKGTVLSCVGDAEMLYRQLGDSSLLKHDVNDITEDILQQAIAFLECSLSHFFELVSISRLADEWLLLCTSMQAIVLSLHELIKDHNCNRQPSNGATVATVVSAPTGGSVTSPLTTPVSQTAVQSTSGAHQLTNVLQLPEKRTDIPTCGCTLFTKMLECVLKLHKGQCDVALLMHNGNLALLKDKIPTFCHIRAVSLLISNYEGLMKCRSDNRCKCTAVPSRNCWFCTRYNSALDELLTWIFKDMDFLVNGDQLLYMVVSLVSCAKTTDISKPKTVLHQIKMSSSLLSGLFYRALAFGWRVMDHMPADTSFKFEKQHCDCAHGQNSQCDICVTGACKDPMCQCEKCKNSNGATTDDANECSKLINGFHYGNPCSTYTTNNGTPTLVTTAISCTCVKKSCDNILCGNTWPKALATLRTASSASDGTLNDAFCGISCLMHGICGSLCAFMKATCYPVDSSTTPSPAHSIISNLCNSSAFFDGLTECNKSVPSSNPCCKGNGDVCVNQATCSLMKSIFKKPSENSVTVSQFHCNTDGKAHCIGSFLSKYSDAPKTPSGDQQCCNILKGLGDGVERCSNSVSIISGEMSHISNDVVTIKTTADHIPTMASRINCVYGRLLDASVAFVKCARSKATKLHEYMTRVKKNQENNLSNLQRSCTAIKTNVGMLNVRSGKSVTALTLMEKRLGQNSALMTRIGEYVTELQGHIANSRTIINATRRSAYMASVKNTICRYLCSNKCVGGGVTSGGVFLLSLWIYTLLLLLLFSNCIGIDLLPCFAGLRGTLLYRIIGLLTAMIAPTIVIRGVTYLSKIPQQAGYLVNLAILIGAICAIVLSWFSQGYAYNSYMTEKFTAYSRNYRFMHPDYIDQNSETSRWSEGIRGLVRADYQSISDFWSLSDVIYSNDPYDLGLSPRFCLAPPTLYIQRFWTEARAKRYIKCAALTDAEDDFNMAFDLMSFNSLTKTQLHFLTDIEENNAVPYPVDLLWEGWTSGTLVTKGHNAMYGAKMYALDSLRMKIASQSGSCETKDLETVKRWRSFQKEQLREVAESCIDLAFVPEPPRFSVQQEALTTLLENDYLSLWENFETTDEDKDETDSDVTEDEVGTSIDAVETEVKADTEVLSSVSSNYMIYELDHLLELCQQWKAHKTSQCKVYKNGRRCIKLVSETVDSFKSFVLSCSPGTVYYDPHDVYDAYQRYRTDVAYESSDATNDKTRGDTTKSAQTMYNTSLIGHWDLRSSLDSAFDSPQSLVTLEDGACASQRNHDRSILGEWIRLSGINLRSGILGIMSDEWQPLTADVLLLRLKT</sequence>
<reference evidence="2 3" key="1">
    <citation type="submission" date="2021-06" db="EMBL/GenBank/DDBJ databases">
        <title>Genome sequence of Babesia caballi.</title>
        <authorList>
            <person name="Yamagishi J."/>
            <person name="Kidaka T."/>
            <person name="Ochi A."/>
        </authorList>
    </citation>
    <scope>NUCLEOTIDE SEQUENCE [LARGE SCALE GENOMIC DNA]</scope>
    <source>
        <strain evidence="2">USDA-D6B2</strain>
    </source>
</reference>
<evidence type="ECO:0000313" key="2">
    <source>
        <dbReference type="EMBL" id="GIX64288.1"/>
    </source>
</evidence>
<dbReference type="EMBL" id="BPLF01000003">
    <property type="protein sequence ID" value="GIX64288.1"/>
    <property type="molecule type" value="Genomic_DNA"/>
</dbReference>
<dbReference type="RefSeq" id="XP_067716357.1">
    <property type="nucleotide sequence ID" value="XM_067860256.1"/>
</dbReference>
<organism evidence="2 3">
    <name type="scientific">Babesia caballi</name>
    <dbReference type="NCBI Taxonomy" id="5871"/>
    <lineage>
        <taxon>Eukaryota</taxon>
        <taxon>Sar</taxon>
        <taxon>Alveolata</taxon>
        <taxon>Apicomplexa</taxon>
        <taxon>Aconoidasida</taxon>
        <taxon>Piroplasmida</taxon>
        <taxon>Babesiidae</taxon>
        <taxon>Babesia</taxon>
    </lineage>
</organism>
<comment type="caution">
    <text evidence="2">The sequence shown here is derived from an EMBL/GenBank/DDBJ whole genome shotgun (WGS) entry which is preliminary data.</text>
</comment>
<keyword evidence="1" id="KW-0472">Membrane</keyword>
<keyword evidence="1" id="KW-1133">Transmembrane helix</keyword>
<gene>
    <name evidence="2" type="ORF">BcabD6B2_37230</name>
</gene>
<accession>A0AAV4LVU5</accession>
<feature type="transmembrane region" description="Helical" evidence="1">
    <location>
        <begin position="1181"/>
        <end position="1200"/>
    </location>
</feature>
<name>A0AAV4LVU5_BABCB</name>
<dbReference type="Proteomes" id="UP001497744">
    <property type="component" value="Unassembled WGS sequence"/>
</dbReference>
<protein>
    <submittedName>
        <fullName evidence="2">Sugar ABC transporter substrate-binding protein</fullName>
    </submittedName>
</protein>
<proteinExistence type="predicted"/>
<dbReference type="GeneID" id="94195769"/>